<evidence type="ECO:0000313" key="2">
    <source>
        <dbReference type="Proteomes" id="UP001519460"/>
    </source>
</evidence>
<organism evidence="1 2">
    <name type="scientific">Batillaria attramentaria</name>
    <dbReference type="NCBI Taxonomy" id="370345"/>
    <lineage>
        <taxon>Eukaryota</taxon>
        <taxon>Metazoa</taxon>
        <taxon>Spiralia</taxon>
        <taxon>Lophotrochozoa</taxon>
        <taxon>Mollusca</taxon>
        <taxon>Gastropoda</taxon>
        <taxon>Caenogastropoda</taxon>
        <taxon>Sorbeoconcha</taxon>
        <taxon>Cerithioidea</taxon>
        <taxon>Batillariidae</taxon>
        <taxon>Batillaria</taxon>
    </lineage>
</organism>
<reference evidence="1 2" key="1">
    <citation type="journal article" date="2023" name="Sci. Data">
        <title>Genome assembly of the Korean intertidal mud-creeper Batillaria attramentaria.</title>
        <authorList>
            <person name="Patra A.K."/>
            <person name="Ho P.T."/>
            <person name="Jun S."/>
            <person name="Lee S.J."/>
            <person name="Kim Y."/>
            <person name="Won Y.J."/>
        </authorList>
    </citation>
    <scope>NUCLEOTIDE SEQUENCE [LARGE SCALE GENOMIC DNA]</scope>
    <source>
        <strain evidence="1">Wonlab-2016</strain>
    </source>
</reference>
<sequence length="145" mass="15710">VCLAPQTGSHSPTHFSAKETLAFQAETIQTNVARCVNLPSREKPGCALYVGTAREEKATDVPGDCFAIVPKILNSERFPSRPAKHRRLAGWTKGVESVFVVCQPPNGLDIVGLKTSTARVDQEVFQVQGNLGYILIPSTLEDFNG</sequence>
<keyword evidence="2" id="KW-1185">Reference proteome</keyword>
<gene>
    <name evidence="1" type="ORF">BaRGS_00025575</name>
</gene>
<name>A0ABD0K7X0_9CAEN</name>
<proteinExistence type="predicted"/>
<dbReference type="Proteomes" id="UP001519460">
    <property type="component" value="Unassembled WGS sequence"/>
</dbReference>
<protein>
    <submittedName>
        <fullName evidence="1">Uncharacterized protein</fullName>
    </submittedName>
</protein>
<feature type="non-terminal residue" evidence="1">
    <location>
        <position position="1"/>
    </location>
</feature>
<dbReference type="AlphaFoldDB" id="A0ABD0K7X0"/>
<dbReference type="EMBL" id="JACVVK020000231">
    <property type="protein sequence ID" value="KAK7483171.1"/>
    <property type="molecule type" value="Genomic_DNA"/>
</dbReference>
<accession>A0ABD0K7X0</accession>
<evidence type="ECO:0000313" key="1">
    <source>
        <dbReference type="EMBL" id="KAK7483171.1"/>
    </source>
</evidence>
<comment type="caution">
    <text evidence="1">The sequence shown here is derived from an EMBL/GenBank/DDBJ whole genome shotgun (WGS) entry which is preliminary data.</text>
</comment>
<feature type="non-terminal residue" evidence="1">
    <location>
        <position position="145"/>
    </location>
</feature>